<sequence length="376" mass="41812" precursor="true">MNLKFKLNIAKNTALAMLVLSLILTGCSKSPKLEGGNNSVATKQPSVGTTDDVSPTPTPEEVVVTPVPTIDLEAVKPDESGKIMVVMFHNFVESFQPTKYDNGEYTTTFDEFRKLLFTLYDKGYRLISMSDYLNNNISVPAGCIPMIFTFDDGTSGQFNLVNEGGKLVANKNSAVGILEEFNKTHPDFGLKGTFYVNLGNSTFQGEGTLKERLQYLVDKGFEIGNHTYTHINLKNAKNADEIQKEIGLNQKTMYELIPGYKMTTFSLPYGAPSKDLQEYVVKGEYEGVKYENLAIMEVGWDPNQSPVSKSFNPLSVHRVRASGINPVDADLAWWLKNLSRGEQYISDGDPNTVTVPKSKEDKIDPEKLQGKRLVLY</sequence>
<keyword evidence="6" id="KW-0119">Carbohydrate metabolism</keyword>
<keyword evidence="6" id="KW-0858">Xylan degradation</keyword>
<dbReference type="SUPFAM" id="SSF88713">
    <property type="entry name" value="Glycoside hydrolase/deacetylase"/>
    <property type="match status" value="1"/>
</dbReference>
<dbReference type="STRING" id="720554.Clocl_1219"/>
<reference evidence="6 7" key="2">
    <citation type="journal article" date="2012" name="Stand. Genomic Sci.">
        <title>Complete Genome Sequence of Clostridium clariflavum DSM 19732.</title>
        <authorList>
            <person name="Izquierdo J.A."/>
            <person name="Goodwin L."/>
            <person name="Davenport K.W."/>
            <person name="Teshima H."/>
            <person name="Bruce D."/>
            <person name="Detter C."/>
            <person name="Tapia R."/>
            <person name="Han S."/>
            <person name="Land M."/>
            <person name="Hauser L."/>
            <person name="Jeffries C.D."/>
            <person name="Han J."/>
            <person name="Pitluck S."/>
            <person name="Nolan M."/>
            <person name="Chen A."/>
            <person name="Huntemann M."/>
            <person name="Mavromatis K."/>
            <person name="Mikhailova N."/>
            <person name="Liolios K."/>
            <person name="Woyke T."/>
            <person name="Lynd L.R."/>
        </authorList>
    </citation>
    <scope>NUCLEOTIDE SEQUENCE [LARGE SCALE GENOMIC DNA]</scope>
    <source>
        <strain evidence="7">DSM 19732 / NBRC 101661 / EBR45</strain>
    </source>
</reference>
<dbReference type="RefSeq" id="WP_014254496.1">
    <property type="nucleotide sequence ID" value="NC_016627.1"/>
</dbReference>
<proteinExistence type="predicted"/>
<organism evidence="6 7">
    <name type="scientific">Acetivibrio clariflavus (strain DSM 19732 / NBRC 101661 / EBR45)</name>
    <name type="common">Clostridium clariflavum</name>
    <dbReference type="NCBI Taxonomy" id="720554"/>
    <lineage>
        <taxon>Bacteria</taxon>
        <taxon>Bacillati</taxon>
        <taxon>Bacillota</taxon>
        <taxon>Clostridia</taxon>
        <taxon>Eubacteriales</taxon>
        <taxon>Oscillospiraceae</taxon>
        <taxon>Acetivibrio</taxon>
    </lineage>
</organism>
<feature type="chain" id="PRO_5039373660" evidence="4">
    <location>
        <begin position="17"/>
        <end position="376"/>
    </location>
</feature>
<feature type="compositionally biased region" description="Polar residues" evidence="3">
    <location>
        <begin position="36"/>
        <end position="53"/>
    </location>
</feature>
<evidence type="ECO:0000259" key="5">
    <source>
        <dbReference type="PROSITE" id="PS51677"/>
    </source>
</evidence>
<dbReference type="CDD" id="cd10972">
    <property type="entry name" value="CE4_DAC_u3_5s"/>
    <property type="match status" value="1"/>
</dbReference>
<gene>
    <name evidence="6" type="ordered locus">Clocl_1219</name>
</gene>
<dbReference type="HOGENOM" id="CLU_058366_0_0_9"/>
<evidence type="ECO:0000256" key="2">
    <source>
        <dbReference type="ARBA" id="ARBA00022729"/>
    </source>
</evidence>
<dbReference type="GO" id="GO:0045493">
    <property type="term" value="P:xylan catabolic process"/>
    <property type="evidence" value="ECO:0007669"/>
    <property type="project" value="UniProtKB-KW"/>
</dbReference>
<dbReference type="InterPro" id="IPR002509">
    <property type="entry name" value="NODB_dom"/>
</dbReference>
<dbReference type="Proteomes" id="UP000005435">
    <property type="component" value="Chromosome"/>
</dbReference>
<comment type="subcellular location">
    <subcellularLocation>
        <location evidence="1">Secreted</location>
    </subcellularLocation>
</comment>
<evidence type="ECO:0000256" key="3">
    <source>
        <dbReference type="SAM" id="MobiDB-lite"/>
    </source>
</evidence>
<dbReference type="eggNOG" id="COG0726">
    <property type="taxonomic scope" value="Bacteria"/>
</dbReference>
<evidence type="ECO:0000256" key="4">
    <source>
        <dbReference type="SAM" id="SignalP"/>
    </source>
</evidence>
<dbReference type="PROSITE" id="PS51257">
    <property type="entry name" value="PROKAR_LIPOPROTEIN"/>
    <property type="match status" value="1"/>
</dbReference>
<dbReference type="EMBL" id="CP003065">
    <property type="protein sequence ID" value="AEV67880.1"/>
    <property type="molecule type" value="Genomic_DNA"/>
</dbReference>
<accession>G8LYX8</accession>
<dbReference type="GO" id="GO:0016798">
    <property type="term" value="F:hydrolase activity, acting on glycosyl bonds"/>
    <property type="evidence" value="ECO:0007669"/>
    <property type="project" value="UniProtKB-KW"/>
</dbReference>
<dbReference type="PANTHER" id="PTHR34216">
    <property type="match status" value="1"/>
</dbReference>
<reference evidence="7" key="1">
    <citation type="submission" date="2011-12" db="EMBL/GenBank/DDBJ databases">
        <title>Complete sequence of Clostridium clariflavum DSM 19732.</title>
        <authorList>
            <consortium name="US DOE Joint Genome Institute"/>
            <person name="Lucas S."/>
            <person name="Han J."/>
            <person name="Lapidus A."/>
            <person name="Cheng J.-F."/>
            <person name="Goodwin L."/>
            <person name="Pitluck S."/>
            <person name="Peters L."/>
            <person name="Teshima H."/>
            <person name="Detter J.C."/>
            <person name="Han C."/>
            <person name="Tapia R."/>
            <person name="Land M."/>
            <person name="Hauser L."/>
            <person name="Kyrpides N."/>
            <person name="Ivanova N."/>
            <person name="Pagani I."/>
            <person name="Kitzmiller T."/>
            <person name="Lynd L."/>
            <person name="Izquierdo J."/>
            <person name="Woyke T."/>
        </authorList>
    </citation>
    <scope>NUCLEOTIDE SEQUENCE [LARGE SCALE GENOMIC DNA]</scope>
    <source>
        <strain evidence="7">DSM 19732 / NBRC 101661 / EBR45</strain>
    </source>
</reference>
<dbReference type="PROSITE" id="PS51677">
    <property type="entry name" value="NODB"/>
    <property type="match status" value="1"/>
</dbReference>
<dbReference type="PANTHER" id="PTHR34216:SF3">
    <property type="entry name" value="POLY-BETA-1,6-N-ACETYL-D-GLUCOSAMINE N-DEACETYLASE"/>
    <property type="match status" value="1"/>
</dbReference>
<dbReference type="InterPro" id="IPR011330">
    <property type="entry name" value="Glyco_hydro/deAcase_b/a-brl"/>
</dbReference>
<keyword evidence="2 4" id="KW-0732">Signal</keyword>
<feature type="region of interest" description="Disordered" evidence="3">
    <location>
        <begin position="32"/>
        <end position="60"/>
    </location>
</feature>
<dbReference type="GO" id="GO:0016810">
    <property type="term" value="F:hydrolase activity, acting on carbon-nitrogen (but not peptide) bonds"/>
    <property type="evidence" value="ECO:0007669"/>
    <property type="project" value="InterPro"/>
</dbReference>
<evidence type="ECO:0000313" key="6">
    <source>
        <dbReference type="EMBL" id="AEV67880.1"/>
    </source>
</evidence>
<keyword evidence="6" id="KW-0378">Hydrolase</keyword>
<protein>
    <submittedName>
        <fullName evidence="6">Putative xylanase/chitin deacetylase</fullName>
    </submittedName>
</protein>
<name>G8LYX8_ACECE</name>
<dbReference type="InterPro" id="IPR051398">
    <property type="entry name" value="Polysacch_Deacetylase"/>
</dbReference>
<dbReference type="OrthoDB" id="9778320at2"/>
<feature type="domain" description="NodB homology" evidence="5">
    <location>
        <begin position="154"/>
        <end position="376"/>
    </location>
</feature>
<evidence type="ECO:0000256" key="1">
    <source>
        <dbReference type="ARBA" id="ARBA00004613"/>
    </source>
</evidence>
<keyword evidence="7" id="KW-1185">Reference proteome</keyword>
<evidence type="ECO:0000313" key="7">
    <source>
        <dbReference type="Proteomes" id="UP000005435"/>
    </source>
</evidence>
<dbReference type="KEGG" id="ccl:Clocl_1219"/>
<keyword evidence="6" id="KW-0326">Glycosidase</keyword>
<dbReference type="AlphaFoldDB" id="G8LYX8"/>
<feature type="signal peptide" evidence="4">
    <location>
        <begin position="1"/>
        <end position="16"/>
    </location>
</feature>
<keyword evidence="6" id="KW-0624">Polysaccharide degradation</keyword>
<dbReference type="Pfam" id="PF01522">
    <property type="entry name" value="Polysacc_deac_1"/>
    <property type="match status" value="1"/>
</dbReference>
<dbReference type="GO" id="GO:0005576">
    <property type="term" value="C:extracellular region"/>
    <property type="evidence" value="ECO:0007669"/>
    <property type="project" value="UniProtKB-SubCell"/>
</dbReference>
<dbReference type="Gene3D" id="3.20.20.370">
    <property type="entry name" value="Glycoside hydrolase/deacetylase"/>
    <property type="match status" value="1"/>
</dbReference>